<name>A0AAV4RK59_9ARAC</name>
<reference evidence="1 2" key="1">
    <citation type="submission" date="2021-06" db="EMBL/GenBank/DDBJ databases">
        <title>Caerostris darwini draft genome.</title>
        <authorList>
            <person name="Kono N."/>
            <person name="Arakawa K."/>
        </authorList>
    </citation>
    <scope>NUCLEOTIDE SEQUENCE [LARGE SCALE GENOMIC DNA]</scope>
</reference>
<evidence type="ECO:0000313" key="2">
    <source>
        <dbReference type="Proteomes" id="UP001054837"/>
    </source>
</evidence>
<protein>
    <submittedName>
        <fullName evidence="1">Uncharacterized protein</fullName>
    </submittedName>
</protein>
<comment type="caution">
    <text evidence="1">The sequence shown here is derived from an EMBL/GenBank/DDBJ whole genome shotgun (WGS) entry which is preliminary data.</text>
</comment>
<dbReference type="EMBL" id="BPLQ01006178">
    <property type="protein sequence ID" value="GIY20502.1"/>
    <property type="molecule type" value="Genomic_DNA"/>
</dbReference>
<dbReference type="Proteomes" id="UP001054837">
    <property type="component" value="Unassembled WGS sequence"/>
</dbReference>
<accession>A0AAV4RK59</accession>
<organism evidence="1 2">
    <name type="scientific">Caerostris darwini</name>
    <dbReference type="NCBI Taxonomy" id="1538125"/>
    <lineage>
        <taxon>Eukaryota</taxon>
        <taxon>Metazoa</taxon>
        <taxon>Ecdysozoa</taxon>
        <taxon>Arthropoda</taxon>
        <taxon>Chelicerata</taxon>
        <taxon>Arachnida</taxon>
        <taxon>Araneae</taxon>
        <taxon>Araneomorphae</taxon>
        <taxon>Entelegynae</taxon>
        <taxon>Araneoidea</taxon>
        <taxon>Araneidae</taxon>
        <taxon>Caerostris</taxon>
    </lineage>
</organism>
<dbReference type="AlphaFoldDB" id="A0AAV4RK59"/>
<gene>
    <name evidence="1" type="ORF">CDAR_576941</name>
</gene>
<sequence>MSDFTLKAFHSEVLSKESCRIVCRFWRYLNLNHQSSTKTFHTCVRVAEKTVVKGENPITFREEGVHSSLQWSISATHTQNFHSTCVRIYLGPYRNCSFNVSVASLHPYHSQ</sequence>
<evidence type="ECO:0000313" key="1">
    <source>
        <dbReference type="EMBL" id="GIY20502.1"/>
    </source>
</evidence>
<proteinExistence type="predicted"/>
<keyword evidence="2" id="KW-1185">Reference proteome</keyword>